<name>A4AB59_9GAMM</name>
<evidence type="ECO:0000313" key="2">
    <source>
        <dbReference type="Proteomes" id="UP000019205"/>
    </source>
</evidence>
<dbReference type="HOGENOM" id="CLU_1292585_0_0_6"/>
<dbReference type="EMBL" id="AAOA02000003">
    <property type="protein sequence ID" value="EAQ96931.1"/>
    <property type="molecule type" value="Genomic_DNA"/>
</dbReference>
<dbReference type="OrthoDB" id="7340239at2"/>
<dbReference type="AlphaFoldDB" id="A4AB59"/>
<accession>A4AB59</accession>
<comment type="caution">
    <text evidence="1">The sequence shown here is derived from an EMBL/GenBank/DDBJ whole genome shotgun (WGS) entry which is preliminary data.</text>
</comment>
<dbReference type="Proteomes" id="UP000019205">
    <property type="component" value="Chromosome"/>
</dbReference>
<protein>
    <submittedName>
        <fullName evidence="1">Uncharacterized protein</fullName>
    </submittedName>
</protein>
<organism evidence="1 2">
    <name type="scientific">Congregibacter litoralis KT71</name>
    <dbReference type="NCBI Taxonomy" id="314285"/>
    <lineage>
        <taxon>Bacteria</taxon>
        <taxon>Pseudomonadati</taxon>
        <taxon>Pseudomonadota</taxon>
        <taxon>Gammaproteobacteria</taxon>
        <taxon>Cellvibrionales</taxon>
        <taxon>Halieaceae</taxon>
        <taxon>Congregibacter</taxon>
    </lineage>
</organism>
<dbReference type="STRING" id="314285.KT71_11539"/>
<dbReference type="RefSeq" id="WP_008294740.1">
    <property type="nucleotide sequence ID" value="NZ_CM002299.1"/>
</dbReference>
<reference evidence="1 2" key="1">
    <citation type="journal article" date="2007" name="Proc. Natl. Acad. Sci. U.S.A.">
        <title>Characterization of a marine gammaproteobacterium capable of aerobic anoxygenic photosynthesis.</title>
        <authorList>
            <person name="Fuchs B.M."/>
            <person name="Spring S."/>
            <person name="Teeling H."/>
            <person name="Quast C."/>
            <person name="Wulf J."/>
            <person name="Schattenhofer M."/>
            <person name="Yan S."/>
            <person name="Ferriera S."/>
            <person name="Johnson J."/>
            <person name="Glockner F.O."/>
            <person name="Amann R."/>
        </authorList>
    </citation>
    <scope>NUCLEOTIDE SEQUENCE [LARGE SCALE GENOMIC DNA]</scope>
    <source>
        <strain evidence="1">KT71</strain>
    </source>
</reference>
<gene>
    <name evidence="1" type="ORF">KT71_11539</name>
</gene>
<evidence type="ECO:0000313" key="1">
    <source>
        <dbReference type="EMBL" id="EAQ96931.1"/>
    </source>
</evidence>
<reference evidence="1 2" key="2">
    <citation type="journal article" date="2009" name="PLoS ONE">
        <title>The photosynthetic apparatus and its regulation in the aerobic gammaproteobacterium Congregibacter litoralis gen. nov., sp. nov.</title>
        <authorList>
            <person name="Spring S."/>
            <person name="Lunsdorf H."/>
            <person name="Fuchs B.M."/>
            <person name="Tindall B.J."/>
        </authorList>
    </citation>
    <scope>NUCLEOTIDE SEQUENCE [LARGE SCALE GENOMIC DNA]</scope>
    <source>
        <strain evidence="1">KT71</strain>
    </source>
</reference>
<sequence>MIERLSRLLRQILQVSILLPFATHASETFTSTQTVAFKDFHDPGYLLVEQDSGEAFKLWFHYEFIPYEDVLTWERGETLKLGIDPTRGSGVFRVADAKFYKVFFSDEHDPIDSVEDRCLEANGSTMGIAQCYSETYRYVSADISYLIRDLGTRRNLGYQTNNFASSMKTARQAYAALFSAVWDQRGGSVGTINQMTTMLRLMHAEKGALEGLY</sequence>
<proteinExistence type="predicted"/>
<keyword evidence="2" id="KW-1185">Reference proteome</keyword>